<name>A0ACC0I353_9ERIC</name>
<gene>
    <name evidence="1" type="ORF">LOK49_LG04G03361</name>
</gene>
<dbReference type="Proteomes" id="UP001060215">
    <property type="component" value="Chromosome 2"/>
</dbReference>
<dbReference type="EMBL" id="CM045759">
    <property type="protein sequence ID" value="KAI8020125.1"/>
    <property type="molecule type" value="Genomic_DNA"/>
</dbReference>
<accession>A0ACC0I353</accession>
<reference evidence="1 2" key="1">
    <citation type="journal article" date="2022" name="Plant J.">
        <title>Chromosome-level genome of Camellia lanceoleosa provides a valuable resource for understanding genome evolution and self-incompatibility.</title>
        <authorList>
            <person name="Gong W."/>
            <person name="Xiao S."/>
            <person name="Wang L."/>
            <person name="Liao Z."/>
            <person name="Chang Y."/>
            <person name="Mo W."/>
            <person name="Hu G."/>
            <person name="Li W."/>
            <person name="Zhao G."/>
            <person name="Zhu H."/>
            <person name="Hu X."/>
            <person name="Ji K."/>
            <person name="Xiang X."/>
            <person name="Song Q."/>
            <person name="Yuan D."/>
            <person name="Jin S."/>
            <person name="Zhang L."/>
        </authorList>
    </citation>
    <scope>NUCLEOTIDE SEQUENCE [LARGE SCALE GENOMIC DNA]</scope>
    <source>
        <strain evidence="1">SQ_2022a</strain>
    </source>
</reference>
<protein>
    <submittedName>
        <fullName evidence="1">Uncharacterized protein</fullName>
    </submittedName>
</protein>
<keyword evidence="2" id="KW-1185">Reference proteome</keyword>
<evidence type="ECO:0000313" key="1">
    <source>
        <dbReference type="EMBL" id="KAI8020125.1"/>
    </source>
</evidence>
<comment type="caution">
    <text evidence="1">The sequence shown here is derived from an EMBL/GenBank/DDBJ whole genome shotgun (WGS) entry which is preliminary data.</text>
</comment>
<sequence>MSFLPPITNCQAPIPFTDDDILDTPAQYHCIIAFTFLSFRVPRLTREVRESPKAGERDTYTYIYATPHGITVTEQLKANPQSNLSRWIHRNFDSPSSIPGLRRRPPLSPPDIPMSALSGGFQDLAILLCSTLYLIIPLQCENY</sequence>
<organism evidence="1 2">
    <name type="scientific">Camellia lanceoleosa</name>
    <dbReference type="NCBI Taxonomy" id="1840588"/>
    <lineage>
        <taxon>Eukaryota</taxon>
        <taxon>Viridiplantae</taxon>
        <taxon>Streptophyta</taxon>
        <taxon>Embryophyta</taxon>
        <taxon>Tracheophyta</taxon>
        <taxon>Spermatophyta</taxon>
        <taxon>Magnoliopsida</taxon>
        <taxon>eudicotyledons</taxon>
        <taxon>Gunneridae</taxon>
        <taxon>Pentapetalae</taxon>
        <taxon>asterids</taxon>
        <taxon>Ericales</taxon>
        <taxon>Theaceae</taxon>
        <taxon>Camellia</taxon>
    </lineage>
</organism>
<proteinExistence type="predicted"/>
<evidence type="ECO:0000313" key="2">
    <source>
        <dbReference type="Proteomes" id="UP001060215"/>
    </source>
</evidence>